<keyword evidence="1" id="KW-1133">Transmembrane helix</keyword>
<sequence length="72" mass="8092">MFKVFVDIISVIVELFSGFNVVVNVLLLKHYCEFNGVKEFSVDVVSVMIKLFSGFNVVVNVVLCKEGDFVVE</sequence>
<keyword evidence="2" id="KW-1185">Reference proteome</keyword>
<feature type="transmembrane region" description="Helical" evidence="1">
    <location>
        <begin position="40"/>
        <end position="63"/>
    </location>
</feature>
<protein>
    <submittedName>
        <fullName evidence="3">Candidate secreted effector</fullName>
    </submittedName>
</protein>
<dbReference type="Proteomes" id="UP000887563">
    <property type="component" value="Unplaced"/>
</dbReference>
<dbReference type="WBParaSite" id="Minc3s03081g32697">
    <property type="protein sequence ID" value="Minc3s03081g32697"/>
    <property type="gene ID" value="Minc3s03081g32697"/>
</dbReference>
<accession>A0A914N2C6</accession>
<keyword evidence="1" id="KW-0472">Membrane</keyword>
<evidence type="ECO:0000313" key="2">
    <source>
        <dbReference type="Proteomes" id="UP000887563"/>
    </source>
</evidence>
<organism evidence="2 3">
    <name type="scientific">Meloidogyne incognita</name>
    <name type="common">Southern root-knot nematode worm</name>
    <name type="synonym">Oxyuris incognita</name>
    <dbReference type="NCBI Taxonomy" id="6306"/>
    <lineage>
        <taxon>Eukaryota</taxon>
        <taxon>Metazoa</taxon>
        <taxon>Ecdysozoa</taxon>
        <taxon>Nematoda</taxon>
        <taxon>Chromadorea</taxon>
        <taxon>Rhabditida</taxon>
        <taxon>Tylenchina</taxon>
        <taxon>Tylenchomorpha</taxon>
        <taxon>Tylenchoidea</taxon>
        <taxon>Meloidogynidae</taxon>
        <taxon>Meloidogyninae</taxon>
        <taxon>Meloidogyne</taxon>
        <taxon>Meloidogyne incognita group</taxon>
    </lineage>
</organism>
<proteinExistence type="predicted"/>
<evidence type="ECO:0000256" key="1">
    <source>
        <dbReference type="SAM" id="Phobius"/>
    </source>
</evidence>
<feature type="transmembrane region" description="Helical" evidence="1">
    <location>
        <begin position="6"/>
        <end position="28"/>
    </location>
</feature>
<reference evidence="3" key="1">
    <citation type="submission" date="2022-11" db="UniProtKB">
        <authorList>
            <consortium name="WormBaseParasite"/>
        </authorList>
    </citation>
    <scope>IDENTIFICATION</scope>
</reference>
<keyword evidence="1" id="KW-0812">Transmembrane</keyword>
<name>A0A914N2C6_MELIC</name>
<dbReference type="AlphaFoldDB" id="A0A914N2C6"/>
<evidence type="ECO:0000313" key="3">
    <source>
        <dbReference type="WBParaSite" id="Minc3s03081g32697"/>
    </source>
</evidence>